<comment type="subcellular location">
    <subcellularLocation>
        <location evidence="1 9">Cell membrane</location>
        <topology evidence="1 9">Multi-pass membrane protein</topology>
    </subcellularLocation>
</comment>
<dbReference type="InterPro" id="IPR022813">
    <property type="entry name" value="SecD/SecF_arch_bac"/>
</dbReference>
<dbReference type="GeneID" id="74306453"/>
<evidence type="ECO:0000313" key="11">
    <source>
        <dbReference type="EMBL" id="UUX92946.1"/>
    </source>
</evidence>
<evidence type="ECO:0000256" key="3">
    <source>
        <dbReference type="ARBA" id="ARBA00022475"/>
    </source>
</evidence>
<evidence type="ECO:0000256" key="6">
    <source>
        <dbReference type="ARBA" id="ARBA00022989"/>
    </source>
</evidence>
<dbReference type="PANTHER" id="PTHR30081">
    <property type="entry name" value="PROTEIN-EXPORT MEMBRANE PROTEIN SEC"/>
    <property type="match status" value="1"/>
</dbReference>
<dbReference type="SUPFAM" id="SSF82866">
    <property type="entry name" value="Multidrug efflux transporter AcrB transmembrane domain"/>
    <property type="match status" value="1"/>
</dbReference>
<protein>
    <recommendedName>
        <fullName evidence="9">Protein-export membrane protein SecD</fullName>
    </recommendedName>
</protein>
<evidence type="ECO:0000256" key="5">
    <source>
        <dbReference type="ARBA" id="ARBA00022927"/>
    </source>
</evidence>
<dbReference type="GO" id="GO:0005886">
    <property type="term" value="C:plasma membrane"/>
    <property type="evidence" value="ECO:0007669"/>
    <property type="project" value="UniProtKB-SubCell"/>
</dbReference>
<feature type="domain" description="Protein export membrane protein SecD/SecF C-terminal" evidence="10">
    <location>
        <begin position="321"/>
        <end position="472"/>
    </location>
</feature>
<keyword evidence="8 9" id="KW-0472">Membrane</keyword>
<comment type="subunit">
    <text evidence="9">Part of the protein translocation apparatus. Forms a complex with SecF.</text>
</comment>
<dbReference type="GO" id="GO:0006605">
    <property type="term" value="P:protein targeting"/>
    <property type="evidence" value="ECO:0007669"/>
    <property type="project" value="UniProtKB-UniRule"/>
</dbReference>
<keyword evidence="4 9" id="KW-0812">Transmembrane</keyword>
<dbReference type="InterPro" id="IPR024912">
    <property type="entry name" value="SecD_arc"/>
</dbReference>
<feature type="transmembrane region" description="Helical" evidence="9">
    <location>
        <begin position="15"/>
        <end position="34"/>
    </location>
</feature>
<evidence type="ECO:0000256" key="7">
    <source>
        <dbReference type="ARBA" id="ARBA00023010"/>
    </source>
</evidence>
<evidence type="ECO:0000259" key="10">
    <source>
        <dbReference type="Pfam" id="PF02355"/>
    </source>
</evidence>
<name>A0A9E7PQF6_9EURY</name>
<evidence type="ECO:0000256" key="2">
    <source>
        <dbReference type="ARBA" id="ARBA00022448"/>
    </source>
</evidence>
<dbReference type="Gene3D" id="3.30.70.3400">
    <property type="match status" value="1"/>
</dbReference>
<dbReference type="KEGG" id="mend:L6E24_02120"/>
<keyword evidence="7 9" id="KW-0811">Translocation</keyword>
<proteinExistence type="inferred from homology"/>
<dbReference type="HAMAP" id="MF_01463_A">
    <property type="entry name" value="SecD_A"/>
    <property type="match status" value="1"/>
</dbReference>
<keyword evidence="6 9" id="KW-1133">Transmembrane helix</keyword>
<dbReference type="Gene3D" id="1.20.1640.10">
    <property type="entry name" value="Multidrug efflux transporter AcrB transmembrane domain"/>
    <property type="match status" value="1"/>
</dbReference>
<feature type="transmembrane region" description="Helical" evidence="9">
    <location>
        <begin position="331"/>
        <end position="353"/>
    </location>
</feature>
<organism evidence="11 12">
    <name type="scientific">Methanoplanus endosymbiosus</name>
    <dbReference type="NCBI Taxonomy" id="33865"/>
    <lineage>
        <taxon>Archaea</taxon>
        <taxon>Methanobacteriati</taxon>
        <taxon>Methanobacteriota</taxon>
        <taxon>Stenosarchaea group</taxon>
        <taxon>Methanomicrobia</taxon>
        <taxon>Methanomicrobiales</taxon>
        <taxon>Methanomicrobiaceae</taxon>
        <taxon>Methanoplanus</taxon>
    </lineage>
</organism>
<comment type="function">
    <text evidence="9">Involved in protein export.</text>
</comment>
<keyword evidence="12" id="KW-1185">Reference proteome</keyword>
<dbReference type="GO" id="GO:0065002">
    <property type="term" value="P:intracellular protein transmembrane transport"/>
    <property type="evidence" value="ECO:0007669"/>
    <property type="project" value="UniProtKB-UniRule"/>
</dbReference>
<gene>
    <name evidence="9" type="primary">secD</name>
    <name evidence="11" type="ORF">L6E24_02120</name>
</gene>
<feature type="transmembrane region" description="Helical" evidence="9">
    <location>
        <begin position="429"/>
        <end position="450"/>
    </location>
</feature>
<comment type="similarity">
    <text evidence="9">Belongs to the SecD/SecF family. SecD subfamily.</text>
</comment>
<dbReference type="EMBL" id="CP096115">
    <property type="protein sequence ID" value="UUX92946.1"/>
    <property type="molecule type" value="Genomic_DNA"/>
</dbReference>
<dbReference type="RefSeq" id="WP_257743089.1">
    <property type="nucleotide sequence ID" value="NZ_CP096115.1"/>
</dbReference>
<dbReference type="NCBIfam" id="NF006217">
    <property type="entry name" value="PRK08343.1-3"/>
    <property type="match status" value="1"/>
</dbReference>
<keyword evidence="5 9" id="KW-0653">Protein transport</keyword>
<evidence type="ECO:0000313" key="12">
    <source>
        <dbReference type="Proteomes" id="UP001060368"/>
    </source>
</evidence>
<keyword evidence="3 9" id="KW-1003">Cell membrane</keyword>
<reference evidence="11" key="1">
    <citation type="submission" date="2022-04" db="EMBL/GenBank/DDBJ databases">
        <title>Complete genome of Methanoplanus endosymbiosus DSM 3599.</title>
        <authorList>
            <person name="Chen S.-C."/>
            <person name="You Y.-T."/>
            <person name="Zhou Y.-Z."/>
            <person name="Lai M.-C."/>
        </authorList>
    </citation>
    <scope>NUCLEOTIDE SEQUENCE</scope>
    <source>
        <strain evidence="11">DSM 3599</strain>
    </source>
</reference>
<dbReference type="AlphaFoldDB" id="A0A9E7PQF6"/>
<feature type="transmembrane region" description="Helical" evidence="9">
    <location>
        <begin position="456"/>
        <end position="478"/>
    </location>
</feature>
<dbReference type="InterPro" id="IPR048634">
    <property type="entry name" value="SecD_SecF_C"/>
</dbReference>
<sequence>MNDEDSTLKKIFSDWRVIAMVLLVIFSIASIYILPPNFDNGLEGNLQLGLDLEGGSWIQLSFDSEVVRFSSDMSANEFAAGLSKKIDAEVIPFSEDQIEIRKDISEDELRKIFDELGAEIVSYDQGVSPDTADDVKRILEDKVNSLGTKDAKINTIAGMNGIVHYMRIELAGTDIKTAQDIVSSQGKFEIRIQTDGEETDHVLFGDSVTSVSRPQQSPPGSGSWGVAFTLDDSGAAAFRASAIKYGAVSSPEDHELLMYLDGDEVYHAPLSTDLASKLLKGTVRDLSASTGSGEESLEEAQKLEIHLRAGALPVDVSIAGSGSVPAALGDYFKMVCIIAGILALIAVGITVYYRYHEPSIVFPMVMTNVVEVIILLGVARYIQQLDLAAIAGIIAVLGTGIDQLIVITDEVLHEGRVPSPNVYLKRLNRALGIILVAAATVVFAMLPLIVMDLSSLKGFAIVTILGVVIGVLITRPAYGKIIMAILSKKPS</sequence>
<feature type="transmembrane region" description="Helical" evidence="9">
    <location>
        <begin position="388"/>
        <end position="408"/>
    </location>
</feature>
<dbReference type="Proteomes" id="UP001060368">
    <property type="component" value="Chromosome"/>
</dbReference>
<evidence type="ECO:0000256" key="4">
    <source>
        <dbReference type="ARBA" id="ARBA00022692"/>
    </source>
</evidence>
<evidence type="ECO:0000256" key="9">
    <source>
        <dbReference type="HAMAP-Rule" id="MF_01463"/>
    </source>
</evidence>
<evidence type="ECO:0000256" key="8">
    <source>
        <dbReference type="ARBA" id="ARBA00023136"/>
    </source>
</evidence>
<keyword evidence="2 9" id="KW-0813">Transport</keyword>
<evidence type="ECO:0000256" key="1">
    <source>
        <dbReference type="ARBA" id="ARBA00004651"/>
    </source>
</evidence>
<accession>A0A9E7PQF6</accession>
<dbReference type="Gene3D" id="3.30.1360.200">
    <property type="match status" value="1"/>
</dbReference>
<dbReference type="PANTHER" id="PTHR30081:SF1">
    <property type="entry name" value="PROTEIN TRANSLOCASE SUBUNIT SECD"/>
    <property type="match status" value="1"/>
</dbReference>
<feature type="transmembrane region" description="Helical" evidence="9">
    <location>
        <begin position="360"/>
        <end position="382"/>
    </location>
</feature>
<dbReference type="Pfam" id="PF02355">
    <property type="entry name" value="SecD_SecF_C"/>
    <property type="match status" value="1"/>
</dbReference>